<keyword evidence="2" id="KW-1185">Reference proteome</keyword>
<dbReference type="GeneID" id="79175481"/>
<accession>M5DNB9</accession>
<proteinExistence type="predicted"/>
<evidence type="ECO:0000313" key="2">
    <source>
        <dbReference type="Proteomes" id="UP000011866"/>
    </source>
</evidence>
<dbReference type="eggNOG" id="COG5003">
    <property type="taxonomic scope" value="Bacteria"/>
</dbReference>
<dbReference type="Proteomes" id="UP000011866">
    <property type="component" value="Chromosome"/>
</dbReference>
<sequence length="181" mass="19234">MSIETVRTAIVDMIDAEIPALKTCEAHPGRFDLVEIKRVAANAPAVFVAALATGKQESSSGDVQAPVSFAAFIVTKDQPGKSRDSLVLDIVNALLVLTDSNDWDSTDVVEDPINIRSQNLYSASIDKNGVAMWAITWQQKIKLGSATDVAALDDFLRASGTAENADGDTLIETAVTLEAAQ</sequence>
<evidence type="ECO:0000313" key="1">
    <source>
        <dbReference type="EMBL" id="CCU70936.1"/>
    </source>
</evidence>
<dbReference type="RefSeq" id="WP_015485676.1">
    <property type="nucleotide sequence ID" value="NC_020888.1"/>
</dbReference>
<reference evidence="1 2" key="1">
    <citation type="journal article" date="2013" name="Genome Announc.">
        <title>Genome Sequence of Thalassolituus oleivorans MIL-1 (DSM 14913T).</title>
        <authorList>
            <person name="Golyshin P.N."/>
            <person name="Werner J."/>
            <person name="Chernikova T.N."/>
            <person name="Tran H."/>
            <person name="Ferrer M."/>
            <person name="Yakimov M.M."/>
            <person name="Teeling H."/>
            <person name="Golyshina O.V."/>
        </authorList>
    </citation>
    <scope>NUCLEOTIDE SEQUENCE [LARGE SCALE GENOMIC DNA]</scope>
    <source>
        <strain evidence="1 2">MIL-1</strain>
    </source>
</reference>
<dbReference type="HOGENOM" id="CLU_1340893_0_0_6"/>
<organism evidence="1 2">
    <name type="scientific">Thalassolituus oleivorans MIL-1</name>
    <dbReference type="NCBI Taxonomy" id="1298593"/>
    <lineage>
        <taxon>Bacteria</taxon>
        <taxon>Pseudomonadati</taxon>
        <taxon>Pseudomonadota</taxon>
        <taxon>Gammaproteobacteria</taxon>
        <taxon>Oceanospirillales</taxon>
        <taxon>Oceanospirillaceae</taxon>
        <taxon>Thalassolituus</taxon>
    </lineage>
</organism>
<gene>
    <name evidence="1" type="ORF">TOL_0497</name>
</gene>
<dbReference type="AlphaFoldDB" id="M5DNB9"/>
<dbReference type="KEGG" id="tol:TOL_0497"/>
<protein>
    <submittedName>
        <fullName evidence="1">Uncharacterized protein</fullName>
    </submittedName>
</protein>
<name>M5DNB9_9GAMM</name>
<dbReference type="EMBL" id="HF680312">
    <property type="protein sequence ID" value="CCU70936.1"/>
    <property type="molecule type" value="Genomic_DNA"/>
</dbReference>